<proteinExistence type="inferred from homology"/>
<name>A0AA36BF06_OCTVU</name>
<gene>
    <name evidence="13" type="ORF">OCTVUL_1B011135</name>
</gene>
<feature type="transmembrane region" description="Helical" evidence="12">
    <location>
        <begin position="695"/>
        <end position="717"/>
    </location>
</feature>
<keyword evidence="5 12" id="KW-0812">Transmembrane</keyword>
<feature type="transmembrane region" description="Helical" evidence="12">
    <location>
        <begin position="558"/>
        <end position="576"/>
    </location>
</feature>
<feature type="compositionally biased region" description="Polar residues" evidence="11">
    <location>
        <begin position="36"/>
        <end position="46"/>
    </location>
</feature>
<dbReference type="AlphaFoldDB" id="A0AA36BF06"/>
<evidence type="ECO:0000256" key="4">
    <source>
        <dbReference type="ARBA" id="ARBA00022475"/>
    </source>
</evidence>
<evidence type="ECO:0000256" key="10">
    <source>
        <dbReference type="ARBA" id="ARBA00023303"/>
    </source>
</evidence>
<dbReference type="Pfam" id="PF03189">
    <property type="entry name" value="Otopetrin"/>
    <property type="match status" value="1"/>
</dbReference>
<evidence type="ECO:0000256" key="5">
    <source>
        <dbReference type="ARBA" id="ARBA00022692"/>
    </source>
</evidence>
<dbReference type="PANTHER" id="PTHR21522">
    <property type="entry name" value="PROTON CHANNEL OTOP"/>
    <property type="match status" value="1"/>
</dbReference>
<dbReference type="GO" id="GO:0015252">
    <property type="term" value="F:proton channel activity"/>
    <property type="evidence" value="ECO:0007669"/>
    <property type="project" value="InterPro"/>
</dbReference>
<keyword evidence="14" id="KW-1185">Reference proteome</keyword>
<organism evidence="13 14">
    <name type="scientific">Octopus vulgaris</name>
    <name type="common">Common octopus</name>
    <dbReference type="NCBI Taxonomy" id="6645"/>
    <lineage>
        <taxon>Eukaryota</taxon>
        <taxon>Metazoa</taxon>
        <taxon>Spiralia</taxon>
        <taxon>Lophotrochozoa</taxon>
        <taxon>Mollusca</taxon>
        <taxon>Cephalopoda</taxon>
        <taxon>Coleoidea</taxon>
        <taxon>Octopodiformes</taxon>
        <taxon>Octopoda</taxon>
        <taxon>Incirrata</taxon>
        <taxon>Octopodidae</taxon>
        <taxon>Octopus</taxon>
    </lineage>
</organism>
<keyword evidence="9 12" id="KW-0472">Membrane</keyword>
<evidence type="ECO:0000256" key="2">
    <source>
        <dbReference type="ARBA" id="ARBA00006513"/>
    </source>
</evidence>
<feature type="transmembrane region" description="Helical" evidence="12">
    <location>
        <begin position="191"/>
        <end position="217"/>
    </location>
</feature>
<evidence type="ECO:0000256" key="8">
    <source>
        <dbReference type="ARBA" id="ARBA00023065"/>
    </source>
</evidence>
<dbReference type="PANTHER" id="PTHR21522:SF32">
    <property type="entry name" value="OTOPETRIN-2"/>
    <property type="match status" value="1"/>
</dbReference>
<evidence type="ECO:0000256" key="1">
    <source>
        <dbReference type="ARBA" id="ARBA00004651"/>
    </source>
</evidence>
<feature type="region of interest" description="Disordered" evidence="11">
    <location>
        <begin position="166"/>
        <end position="185"/>
    </location>
</feature>
<sequence length="748" mass="83396">MHDDSTPPRNMVLPFGTTFGKQNWVPAANQGEEQPDPNSNLANGSWQMDLPHGILKNSPTGLANHNDNSPRNTGSTPTEIGNGSDVGSDNMTSVSATGVGSRTSLVKKKVVHSLPQNNTVLRYDPSTELTEALIIGPEEGKGSHISHNGDAGIGHECEDDSTRHLAKFDSEPSSPSFRRRSSRPPPTARELLFDSIMANLSGIYGMFLTVMGAVIPISEVFSKPHPFLFEGFYFYLFGMSIMFLLYAYVYILHTRTLGGMTKFRKSEDNLHYRMRYKTITDTGSFYLRLGAVGFGIGSMIKSGLQFGEFFELDLRSPCINVLQRLLPIVHLTFTFAQLYFVFLNSKMCIQSYKAIARFGLMHMVGTNLSVWTRDLVKETIREIHEHTSIKENKVHAAPEAEPLTYTGSGNGSEYSFNQDNGDLSVIISSTGGINTSFHAGVDSGSGKCIETSLMSKVVEDAAPYLYPCSIQYSLICAGILYVMWSNIGKQLLYQSSDEESQREAKVRSQKLSVDCSSSSRGLFMGIFILVSAVISMIVFFMLINNPSYTDAAIQLEHLSQVVLNVIASIALILAFVRMKDLRFSLKSELSLEEMLLIVSLPGEYIFGFLSIIAIGVEGIDRSGLIILLSSILAIFESSLQTMFILNGIRRTAHTPQLQRQKTGREFITFLMVCNIAMWGIYTFEIHRSEFNPAQMRFYGVMAWNIFTHISIPLIIFFRFHSTVCLSNIWKHAWKRKSNSQESLTNLNQ</sequence>
<keyword evidence="8" id="KW-0406">Ion transport</keyword>
<evidence type="ECO:0000256" key="6">
    <source>
        <dbReference type="ARBA" id="ARBA00022781"/>
    </source>
</evidence>
<feature type="transmembrane region" description="Helical" evidence="12">
    <location>
        <begin position="232"/>
        <end position="252"/>
    </location>
</feature>
<evidence type="ECO:0000313" key="13">
    <source>
        <dbReference type="EMBL" id="CAI9732182.1"/>
    </source>
</evidence>
<feature type="transmembrane region" description="Helical" evidence="12">
    <location>
        <begin position="285"/>
        <end position="304"/>
    </location>
</feature>
<feature type="transmembrane region" description="Helical" evidence="12">
    <location>
        <begin position="666"/>
        <end position="683"/>
    </location>
</feature>
<evidence type="ECO:0008006" key="15">
    <source>
        <dbReference type="Google" id="ProtNLM"/>
    </source>
</evidence>
<keyword evidence="10" id="KW-0407">Ion channel</keyword>
<evidence type="ECO:0000256" key="3">
    <source>
        <dbReference type="ARBA" id="ARBA00022448"/>
    </source>
</evidence>
<evidence type="ECO:0000313" key="14">
    <source>
        <dbReference type="Proteomes" id="UP001162480"/>
    </source>
</evidence>
<protein>
    <recommendedName>
        <fullName evidence="15">Proton channel OtopLc</fullName>
    </recommendedName>
</protein>
<dbReference type="Proteomes" id="UP001162480">
    <property type="component" value="Chromosome 13"/>
</dbReference>
<keyword evidence="4" id="KW-1003">Cell membrane</keyword>
<feature type="transmembrane region" description="Helical" evidence="12">
    <location>
        <begin position="596"/>
        <end position="616"/>
    </location>
</feature>
<feature type="transmembrane region" description="Helical" evidence="12">
    <location>
        <begin position="522"/>
        <end position="543"/>
    </location>
</feature>
<evidence type="ECO:0000256" key="11">
    <source>
        <dbReference type="SAM" id="MobiDB-lite"/>
    </source>
</evidence>
<feature type="transmembrane region" description="Helical" evidence="12">
    <location>
        <begin position="622"/>
        <end position="645"/>
    </location>
</feature>
<dbReference type="EMBL" id="OX597826">
    <property type="protein sequence ID" value="CAI9732182.1"/>
    <property type="molecule type" value="Genomic_DNA"/>
</dbReference>
<feature type="compositionally biased region" description="Polar residues" evidence="11">
    <location>
        <begin position="57"/>
        <end position="101"/>
    </location>
</feature>
<reference evidence="13" key="1">
    <citation type="submission" date="2023-08" db="EMBL/GenBank/DDBJ databases">
        <authorList>
            <person name="Alioto T."/>
            <person name="Alioto T."/>
            <person name="Gomez Garrido J."/>
        </authorList>
    </citation>
    <scope>NUCLEOTIDE SEQUENCE</scope>
</reference>
<feature type="transmembrane region" description="Helical" evidence="12">
    <location>
        <begin position="324"/>
        <end position="342"/>
    </location>
</feature>
<accession>A0AA36BF06</accession>
<keyword evidence="3" id="KW-0813">Transport</keyword>
<keyword evidence="6" id="KW-0375">Hydrogen ion transport</keyword>
<evidence type="ECO:0000256" key="9">
    <source>
        <dbReference type="ARBA" id="ARBA00023136"/>
    </source>
</evidence>
<evidence type="ECO:0000256" key="12">
    <source>
        <dbReference type="SAM" id="Phobius"/>
    </source>
</evidence>
<dbReference type="GO" id="GO:0005886">
    <property type="term" value="C:plasma membrane"/>
    <property type="evidence" value="ECO:0007669"/>
    <property type="project" value="UniProtKB-SubCell"/>
</dbReference>
<feature type="region of interest" description="Disordered" evidence="11">
    <location>
        <begin position="1"/>
        <end position="101"/>
    </location>
</feature>
<keyword evidence="7 12" id="KW-1133">Transmembrane helix</keyword>
<dbReference type="InterPro" id="IPR004878">
    <property type="entry name" value="Otopetrin"/>
</dbReference>
<comment type="subcellular location">
    <subcellularLocation>
        <location evidence="1">Cell membrane</location>
        <topology evidence="1">Multi-pass membrane protein</topology>
    </subcellularLocation>
</comment>
<comment type="similarity">
    <text evidence="2">Belongs to the otopetrin family.</text>
</comment>
<evidence type="ECO:0000256" key="7">
    <source>
        <dbReference type="ARBA" id="ARBA00022989"/>
    </source>
</evidence>